<evidence type="ECO:0000256" key="5">
    <source>
        <dbReference type="ARBA" id="ARBA00022801"/>
    </source>
</evidence>
<dbReference type="EC" id="3.1.3.25" evidence="7"/>
<dbReference type="InterPro" id="IPR022337">
    <property type="entry name" value="Inositol_monophosphatase_SuhB"/>
</dbReference>
<dbReference type="InterPro" id="IPR000760">
    <property type="entry name" value="Inositol_monophosphatase-like"/>
</dbReference>
<evidence type="ECO:0000313" key="9">
    <source>
        <dbReference type="Proteomes" id="UP001482231"/>
    </source>
</evidence>
<dbReference type="PRINTS" id="PR01959">
    <property type="entry name" value="SBIMPHPHTASE"/>
</dbReference>
<dbReference type="PRINTS" id="PR00377">
    <property type="entry name" value="IMPHPHTASES"/>
</dbReference>
<dbReference type="EMBL" id="JBAJEX010000008">
    <property type="protein sequence ID" value="MEO1767607.1"/>
    <property type="molecule type" value="Genomic_DNA"/>
</dbReference>
<accession>A0ABV0EIE6</accession>
<evidence type="ECO:0000256" key="2">
    <source>
        <dbReference type="ARBA" id="ARBA00001946"/>
    </source>
</evidence>
<comment type="caution">
    <text evidence="8">The sequence shown here is derived from an EMBL/GenBank/DDBJ whole genome shotgun (WGS) entry which is preliminary data.</text>
</comment>
<keyword evidence="5 7" id="KW-0378">Hydrolase</keyword>
<comment type="catalytic activity">
    <reaction evidence="1 7">
        <text>a myo-inositol phosphate + H2O = myo-inositol + phosphate</text>
        <dbReference type="Rhea" id="RHEA:24056"/>
        <dbReference type="ChEBI" id="CHEBI:15377"/>
        <dbReference type="ChEBI" id="CHEBI:17268"/>
        <dbReference type="ChEBI" id="CHEBI:43474"/>
        <dbReference type="ChEBI" id="CHEBI:84139"/>
        <dbReference type="EC" id="3.1.3.25"/>
    </reaction>
</comment>
<reference evidence="8 9" key="1">
    <citation type="submission" date="2024-02" db="EMBL/GenBank/DDBJ databases">
        <title>New thermophilic sulfur-oxidizing bacteria from a hot springs of the Uzon caldera (Kamchatka, Russia).</title>
        <authorList>
            <person name="Dukat A.M."/>
            <person name="Elcheninov A.G."/>
            <person name="Frolov E.N."/>
        </authorList>
    </citation>
    <scope>NUCLEOTIDE SEQUENCE [LARGE SCALE GENOMIC DNA]</scope>
    <source>
        <strain evidence="8 9">AK1</strain>
    </source>
</reference>
<dbReference type="InterPro" id="IPR020550">
    <property type="entry name" value="Inositol_monophosphatase_CS"/>
</dbReference>
<dbReference type="RefSeq" id="WP_347308716.1">
    <property type="nucleotide sequence ID" value="NZ_JBAJEX010000008.1"/>
</dbReference>
<evidence type="ECO:0000256" key="7">
    <source>
        <dbReference type="RuleBase" id="RU364068"/>
    </source>
</evidence>
<proteinExistence type="inferred from homology"/>
<dbReference type="InterPro" id="IPR020583">
    <property type="entry name" value="Inositol_monoP_metal-BS"/>
</dbReference>
<evidence type="ECO:0000313" key="8">
    <source>
        <dbReference type="EMBL" id="MEO1767607.1"/>
    </source>
</evidence>
<dbReference type="CDD" id="cd01639">
    <property type="entry name" value="IMPase"/>
    <property type="match status" value="1"/>
</dbReference>
<keyword evidence="9" id="KW-1185">Reference proteome</keyword>
<gene>
    <name evidence="8" type="ORF">V6E02_10330</name>
</gene>
<keyword evidence="4 7" id="KW-0479">Metal-binding</keyword>
<protein>
    <recommendedName>
        <fullName evidence="7">Inositol-1-monophosphatase</fullName>
        <ecNumber evidence="7">3.1.3.25</ecNumber>
    </recommendedName>
</protein>
<dbReference type="Proteomes" id="UP001482231">
    <property type="component" value="Unassembled WGS sequence"/>
</dbReference>
<evidence type="ECO:0000256" key="6">
    <source>
        <dbReference type="ARBA" id="ARBA00022842"/>
    </source>
</evidence>
<dbReference type="Pfam" id="PF00459">
    <property type="entry name" value="Inositol_P"/>
    <property type="match status" value="1"/>
</dbReference>
<dbReference type="PROSITE" id="PS00629">
    <property type="entry name" value="IMP_1"/>
    <property type="match status" value="1"/>
</dbReference>
<name>A0ABV0EIE6_9BURK</name>
<dbReference type="InterPro" id="IPR033942">
    <property type="entry name" value="IMPase"/>
</dbReference>
<evidence type="ECO:0000256" key="1">
    <source>
        <dbReference type="ARBA" id="ARBA00001033"/>
    </source>
</evidence>
<dbReference type="PANTHER" id="PTHR20854">
    <property type="entry name" value="INOSITOL MONOPHOSPHATASE"/>
    <property type="match status" value="1"/>
</dbReference>
<evidence type="ECO:0000256" key="4">
    <source>
        <dbReference type="ARBA" id="ARBA00022723"/>
    </source>
</evidence>
<dbReference type="SUPFAM" id="SSF56655">
    <property type="entry name" value="Carbohydrate phosphatase"/>
    <property type="match status" value="1"/>
</dbReference>
<comment type="similarity">
    <text evidence="3 7">Belongs to the inositol monophosphatase superfamily.</text>
</comment>
<dbReference type="PANTHER" id="PTHR20854:SF4">
    <property type="entry name" value="INOSITOL-1-MONOPHOSPHATASE-RELATED"/>
    <property type="match status" value="1"/>
</dbReference>
<evidence type="ECO:0000256" key="3">
    <source>
        <dbReference type="ARBA" id="ARBA00009759"/>
    </source>
</evidence>
<dbReference type="GO" id="GO:0016787">
    <property type="term" value="F:hydrolase activity"/>
    <property type="evidence" value="ECO:0007669"/>
    <property type="project" value="UniProtKB-KW"/>
</dbReference>
<sequence>MHPMLNIAVKAARRAGNIINRASQDLDLLTVRSKSHNEFVSEVDHAAEQAIVETLLAAYPDHAILAEERGRQGHSDYVWIIDPLDGTTNFLHGFPQYAVSIAQSHRGVLTHAVVYDPTRNELFTASRGRGAFLNDRRIRVSRRTKLAEALIGTGFPFRELSFLEPYLKIFGDLLPRTAGLRRPGSAALDLAYVAAGRYDGFFEAGLKPWDMAAGALLILEAGGLIADFQGEDGYLESGNVVGGNPKVFAQLLQVIQAHTRRT</sequence>
<dbReference type="Gene3D" id="3.40.190.80">
    <property type="match status" value="1"/>
</dbReference>
<comment type="cofactor">
    <cofactor evidence="2 7">
        <name>Mg(2+)</name>
        <dbReference type="ChEBI" id="CHEBI:18420"/>
    </cofactor>
</comment>
<dbReference type="PROSITE" id="PS00630">
    <property type="entry name" value="IMP_2"/>
    <property type="match status" value="1"/>
</dbReference>
<keyword evidence="6 7" id="KW-0460">Magnesium</keyword>
<dbReference type="Gene3D" id="3.30.540.10">
    <property type="entry name" value="Fructose-1,6-Bisphosphatase, subunit A, domain 1"/>
    <property type="match status" value="1"/>
</dbReference>
<organism evidence="8 9">
    <name type="scientific">Thiobacter aerophilum</name>
    <dbReference type="NCBI Taxonomy" id="3121275"/>
    <lineage>
        <taxon>Bacteria</taxon>
        <taxon>Pseudomonadati</taxon>
        <taxon>Pseudomonadota</taxon>
        <taxon>Betaproteobacteria</taxon>
        <taxon>Burkholderiales</taxon>
        <taxon>Thiobacteraceae</taxon>
        <taxon>Thiobacter</taxon>
    </lineage>
</organism>